<gene>
    <name evidence="2" type="ORF">ACFO4R_09305</name>
</gene>
<dbReference type="EC" id="2.1.1.-" evidence="2"/>
<evidence type="ECO:0000313" key="3">
    <source>
        <dbReference type="Proteomes" id="UP001595916"/>
    </source>
</evidence>
<proteinExistence type="predicted"/>
<dbReference type="InterPro" id="IPR013216">
    <property type="entry name" value="Methyltransf_11"/>
</dbReference>
<sequence>MFWDKVAGVYDIFANIYNAKAHESLCTQVEEMIGPNDEILECACGTGMLTRRLAPKCKSLIATDFSPKMLKKAKGKCKQHLNVRFEHSDIMCLRYQDASFDKVIAANVIHLLDCPYEALGELDRVCRPGGKLIIPTYVSIKEGGGQDTSSKVIGKAGAGFKRQFSYGLYQKFFEDAGYRDVDYFLAKGRVSCAIAVITKPWRDTR</sequence>
<comment type="caution">
    <text evidence="2">The sequence shown here is derived from an EMBL/GenBank/DDBJ whole genome shotgun (WGS) entry which is preliminary data.</text>
</comment>
<dbReference type="Proteomes" id="UP001595916">
    <property type="component" value="Unassembled WGS sequence"/>
</dbReference>
<dbReference type="InterPro" id="IPR029063">
    <property type="entry name" value="SAM-dependent_MTases_sf"/>
</dbReference>
<reference evidence="3" key="1">
    <citation type="journal article" date="2019" name="Int. J. Syst. Evol. Microbiol.">
        <title>The Global Catalogue of Microorganisms (GCM) 10K type strain sequencing project: providing services to taxonomists for standard genome sequencing and annotation.</title>
        <authorList>
            <consortium name="The Broad Institute Genomics Platform"/>
            <consortium name="The Broad Institute Genome Sequencing Center for Infectious Disease"/>
            <person name="Wu L."/>
            <person name="Ma J."/>
        </authorList>
    </citation>
    <scope>NUCLEOTIDE SEQUENCE [LARGE SCALE GENOMIC DNA]</scope>
    <source>
        <strain evidence="3">CCUG 46385</strain>
    </source>
</reference>
<dbReference type="Pfam" id="PF08241">
    <property type="entry name" value="Methyltransf_11"/>
    <property type="match status" value="1"/>
</dbReference>
<accession>A0ABV9QMH5</accession>
<evidence type="ECO:0000259" key="1">
    <source>
        <dbReference type="Pfam" id="PF08241"/>
    </source>
</evidence>
<dbReference type="EMBL" id="JBHSHL010000042">
    <property type="protein sequence ID" value="MFC4805277.1"/>
    <property type="molecule type" value="Genomic_DNA"/>
</dbReference>
<protein>
    <submittedName>
        <fullName evidence="2">Class I SAM-dependent methyltransferase</fullName>
        <ecNumber evidence="2">2.1.1.-</ecNumber>
    </submittedName>
</protein>
<keyword evidence="2" id="KW-0808">Transferase</keyword>
<evidence type="ECO:0000313" key="2">
    <source>
        <dbReference type="EMBL" id="MFC4805277.1"/>
    </source>
</evidence>
<dbReference type="GO" id="GO:0008168">
    <property type="term" value="F:methyltransferase activity"/>
    <property type="evidence" value="ECO:0007669"/>
    <property type="project" value="UniProtKB-KW"/>
</dbReference>
<dbReference type="CDD" id="cd02440">
    <property type="entry name" value="AdoMet_MTases"/>
    <property type="match status" value="1"/>
</dbReference>
<keyword evidence="2" id="KW-0489">Methyltransferase</keyword>
<dbReference type="GO" id="GO:0032259">
    <property type="term" value="P:methylation"/>
    <property type="evidence" value="ECO:0007669"/>
    <property type="project" value="UniProtKB-KW"/>
</dbReference>
<keyword evidence="3" id="KW-1185">Reference proteome</keyword>
<name>A0ABV9QMH5_9FIRM</name>
<dbReference type="Gene3D" id="3.40.50.150">
    <property type="entry name" value="Vaccinia Virus protein VP39"/>
    <property type="match status" value="1"/>
</dbReference>
<feature type="domain" description="Methyltransferase type 11" evidence="1">
    <location>
        <begin position="40"/>
        <end position="134"/>
    </location>
</feature>
<dbReference type="PANTHER" id="PTHR43591">
    <property type="entry name" value="METHYLTRANSFERASE"/>
    <property type="match status" value="1"/>
</dbReference>
<dbReference type="SUPFAM" id="SSF53335">
    <property type="entry name" value="S-adenosyl-L-methionine-dependent methyltransferases"/>
    <property type="match status" value="1"/>
</dbReference>
<organism evidence="2 3">
    <name type="scientific">Filifactor villosus</name>
    <dbReference type="NCBI Taxonomy" id="29374"/>
    <lineage>
        <taxon>Bacteria</taxon>
        <taxon>Bacillati</taxon>
        <taxon>Bacillota</taxon>
        <taxon>Clostridia</taxon>
        <taxon>Peptostreptococcales</taxon>
        <taxon>Filifactoraceae</taxon>
        <taxon>Filifactor</taxon>
    </lineage>
</organism>
<dbReference type="RefSeq" id="WP_379788822.1">
    <property type="nucleotide sequence ID" value="NZ_JBHSHL010000042.1"/>
</dbReference>